<organism evidence="1 2">
    <name type="scientific">Pararge aegeria aegeria</name>
    <dbReference type="NCBI Taxonomy" id="348720"/>
    <lineage>
        <taxon>Eukaryota</taxon>
        <taxon>Metazoa</taxon>
        <taxon>Ecdysozoa</taxon>
        <taxon>Arthropoda</taxon>
        <taxon>Hexapoda</taxon>
        <taxon>Insecta</taxon>
        <taxon>Pterygota</taxon>
        <taxon>Neoptera</taxon>
        <taxon>Endopterygota</taxon>
        <taxon>Lepidoptera</taxon>
        <taxon>Glossata</taxon>
        <taxon>Ditrysia</taxon>
        <taxon>Papilionoidea</taxon>
        <taxon>Nymphalidae</taxon>
        <taxon>Satyrinae</taxon>
        <taxon>Satyrini</taxon>
        <taxon>Parargina</taxon>
        <taxon>Pararge</taxon>
    </lineage>
</organism>
<dbReference type="GO" id="GO:0007264">
    <property type="term" value="P:small GTPase-mediated signal transduction"/>
    <property type="evidence" value="ECO:0007669"/>
    <property type="project" value="InterPro"/>
</dbReference>
<dbReference type="GO" id="GO:0005085">
    <property type="term" value="F:guanyl-nucleotide exchange factor activity"/>
    <property type="evidence" value="ECO:0007669"/>
    <property type="project" value="InterPro"/>
</dbReference>
<feature type="non-terminal residue" evidence="1">
    <location>
        <position position="1"/>
    </location>
</feature>
<keyword evidence="2" id="KW-1185">Reference proteome</keyword>
<reference evidence="1" key="1">
    <citation type="submission" date="2022-03" db="EMBL/GenBank/DDBJ databases">
        <authorList>
            <person name="Lindestad O."/>
        </authorList>
    </citation>
    <scope>NUCLEOTIDE SEQUENCE</scope>
</reference>
<dbReference type="OrthoDB" id="7292532at2759"/>
<accession>A0A8S4QZF2</accession>
<dbReference type="PANTHER" id="PTHR23317:SF76">
    <property type="entry name" value="LD20667P"/>
    <property type="match status" value="1"/>
</dbReference>
<dbReference type="InterPro" id="IPR026791">
    <property type="entry name" value="DOCK"/>
</dbReference>
<evidence type="ECO:0000313" key="1">
    <source>
        <dbReference type="EMBL" id="CAH2220403.1"/>
    </source>
</evidence>
<proteinExistence type="predicted"/>
<comment type="caution">
    <text evidence="1">The sequence shown here is derived from an EMBL/GenBank/DDBJ whole genome shotgun (WGS) entry which is preliminary data.</text>
</comment>
<sequence>MECGKLSFLRIICSHEHYVSLCLPGGAPGAVSPAPSARSGGSEDGRRKAVSLSGEYRSRHYLAGLLLADLTAALELQSPVLQCAAVNAVLSLLTAHDADPRLSQPDVKARVAALYMPLLGIVMDAQPQLYRGFDSGKETLQLDGEMSQFGSMYAPPSPEDFKQNGRPPFNSETSRNLLMCLVWLLKWSDRGALAAAVAELPPARLHCLLALIDLCFKCQEYKGRKEILKCAQQNVRKTTDIKAKLEDVILGQGSARSDFIMRRK</sequence>
<dbReference type="EMBL" id="CAKXAJ010020108">
    <property type="protein sequence ID" value="CAH2220403.1"/>
    <property type="molecule type" value="Genomic_DNA"/>
</dbReference>
<name>A0A8S4QZF2_9NEOP</name>
<protein>
    <submittedName>
        <fullName evidence="1">Jg5255 protein</fullName>
    </submittedName>
</protein>
<gene>
    <name evidence="1" type="primary">jg5255</name>
    <name evidence="1" type="ORF">PAEG_LOCUS6587</name>
</gene>
<dbReference type="PANTHER" id="PTHR23317">
    <property type="entry name" value="DEDICATOR OF CYTOKINESIS DOCK"/>
    <property type="match status" value="1"/>
</dbReference>
<evidence type="ECO:0000313" key="2">
    <source>
        <dbReference type="Proteomes" id="UP000838756"/>
    </source>
</evidence>
<dbReference type="Proteomes" id="UP000838756">
    <property type="component" value="Unassembled WGS sequence"/>
</dbReference>
<dbReference type="AlphaFoldDB" id="A0A8S4QZF2"/>